<keyword evidence="4" id="KW-0964">Secreted</keyword>
<evidence type="ECO:0000313" key="8">
    <source>
        <dbReference type="Proteomes" id="UP001152622"/>
    </source>
</evidence>
<dbReference type="InterPro" id="IPR029034">
    <property type="entry name" value="Cystine-knot_cytokine"/>
</dbReference>
<evidence type="ECO:0000256" key="4">
    <source>
        <dbReference type="ARBA" id="ARBA00022525"/>
    </source>
</evidence>
<evidence type="ECO:0000256" key="2">
    <source>
        <dbReference type="ARBA" id="ARBA00007236"/>
    </source>
</evidence>
<protein>
    <submittedName>
        <fullName evidence="7">Uncharacterized protein</fullName>
    </submittedName>
</protein>
<gene>
    <name evidence="7" type="ORF">SKAU_G00341260</name>
</gene>
<comment type="caution">
    <text evidence="7">The sequence shown here is derived from an EMBL/GenBank/DDBJ whole genome shotgun (WGS) entry which is preliminary data.</text>
</comment>
<dbReference type="Pfam" id="PF06083">
    <property type="entry name" value="IL17"/>
    <property type="match status" value="1"/>
</dbReference>
<keyword evidence="8" id="KW-1185">Reference proteome</keyword>
<evidence type="ECO:0000256" key="1">
    <source>
        <dbReference type="ARBA" id="ARBA00004613"/>
    </source>
</evidence>
<dbReference type="EMBL" id="JAINUF010000015">
    <property type="protein sequence ID" value="KAJ8341835.1"/>
    <property type="molecule type" value="Genomic_DNA"/>
</dbReference>
<accession>A0A9Q1IIJ3</accession>
<dbReference type="PRINTS" id="PR01932">
    <property type="entry name" value="INTRLEUKIN17"/>
</dbReference>
<dbReference type="InterPro" id="IPR020440">
    <property type="entry name" value="IL-17_chr"/>
</dbReference>
<dbReference type="GO" id="GO:0005615">
    <property type="term" value="C:extracellular space"/>
    <property type="evidence" value="ECO:0007669"/>
    <property type="project" value="UniProtKB-KW"/>
</dbReference>
<dbReference type="OrthoDB" id="6093351at2759"/>
<keyword evidence="3" id="KW-0202">Cytokine</keyword>
<sequence length="144" mass="15758">MILTRNACMVACCLAILSVTTQAKHEAKSICNSELKVTRNYQAVPPGALVGNSNIHARALSPWTWRINFEEDRIPKTISEAVCSSKYCIDPKSGPGWAQNEVTLNSVPIPQNLLVLHFNNTLACYQASFISVTMGCTCVQARMA</sequence>
<dbReference type="GO" id="GO:0006954">
    <property type="term" value="P:inflammatory response"/>
    <property type="evidence" value="ECO:0007669"/>
    <property type="project" value="InterPro"/>
</dbReference>
<dbReference type="AlphaFoldDB" id="A0A9Q1IIJ3"/>
<evidence type="ECO:0000256" key="5">
    <source>
        <dbReference type="ARBA" id="ARBA00022729"/>
    </source>
</evidence>
<keyword evidence="5 6" id="KW-0732">Signal</keyword>
<dbReference type="SUPFAM" id="SSF57501">
    <property type="entry name" value="Cystine-knot cytokines"/>
    <property type="match status" value="1"/>
</dbReference>
<organism evidence="7 8">
    <name type="scientific">Synaphobranchus kaupii</name>
    <name type="common">Kaup's arrowtooth eel</name>
    <dbReference type="NCBI Taxonomy" id="118154"/>
    <lineage>
        <taxon>Eukaryota</taxon>
        <taxon>Metazoa</taxon>
        <taxon>Chordata</taxon>
        <taxon>Craniata</taxon>
        <taxon>Vertebrata</taxon>
        <taxon>Euteleostomi</taxon>
        <taxon>Actinopterygii</taxon>
        <taxon>Neopterygii</taxon>
        <taxon>Teleostei</taxon>
        <taxon>Anguilliformes</taxon>
        <taxon>Synaphobranchidae</taxon>
        <taxon>Synaphobranchus</taxon>
    </lineage>
</organism>
<comment type="subcellular location">
    <subcellularLocation>
        <location evidence="1">Secreted</location>
    </subcellularLocation>
</comment>
<evidence type="ECO:0000313" key="7">
    <source>
        <dbReference type="EMBL" id="KAJ8341835.1"/>
    </source>
</evidence>
<comment type="similarity">
    <text evidence="2">Belongs to the IL-17 family.</text>
</comment>
<name>A0A9Q1IIJ3_SYNKA</name>
<feature type="chain" id="PRO_5040162700" evidence="6">
    <location>
        <begin position="24"/>
        <end position="144"/>
    </location>
</feature>
<dbReference type="Proteomes" id="UP001152622">
    <property type="component" value="Chromosome 15"/>
</dbReference>
<dbReference type="InterPro" id="IPR010345">
    <property type="entry name" value="IL-17_fam"/>
</dbReference>
<proteinExistence type="inferred from homology"/>
<feature type="signal peptide" evidence="6">
    <location>
        <begin position="1"/>
        <end position="23"/>
    </location>
</feature>
<reference evidence="7" key="1">
    <citation type="journal article" date="2023" name="Science">
        <title>Genome structures resolve the early diversification of teleost fishes.</title>
        <authorList>
            <person name="Parey E."/>
            <person name="Louis A."/>
            <person name="Montfort J."/>
            <person name="Bouchez O."/>
            <person name="Roques C."/>
            <person name="Iampietro C."/>
            <person name="Lluch J."/>
            <person name="Castinel A."/>
            <person name="Donnadieu C."/>
            <person name="Desvignes T."/>
            <person name="Floi Bucao C."/>
            <person name="Jouanno E."/>
            <person name="Wen M."/>
            <person name="Mejri S."/>
            <person name="Dirks R."/>
            <person name="Jansen H."/>
            <person name="Henkel C."/>
            <person name="Chen W.J."/>
            <person name="Zahm M."/>
            <person name="Cabau C."/>
            <person name="Klopp C."/>
            <person name="Thompson A.W."/>
            <person name="Robinson-Rechavi M."/>
            <person name="Braasch I."/>
            <person name="Lecointre G."/>
            <person name="Bobe J."/>
            <person name="Postlethwait J.H."/>
            <person name="Berthelot C."/>
            <person name="Roest Crollius H."/>
            <person name="Guiguen Y."/>
        </authorList>
    </citation>
    <scope>NUCLEOTIDE SEQUENCE</scope>
    <source>
        <strain evidence="7">WJC10195</strain>
    </source>
</reference>
<evidence type="ECO:0000256" key="3">
    <source>
        <dbReference type="ARBA" id="ARBA00022514"/>
    </source>
</evidence>
<dbReference type="GO" id="GO:0005125">
    <property type="term" value="F:cytokine activity"/>
    <property type="evidence" value="ECO:0007669"/>
    <property type="project" value="UniProtKB-KW"/>
</dbReference>
<dbReference type="Gene3D" id="2.10.90.10">
    <property type="entry name" value="Cystine-knot cytokines"/>
    <property type="match status" value="1"/>
</dbReference>
<evidence type="ECO:0000256" key="6">
    <source>
        <dbReference type="SAM" id="SignalP"/>
    </source>
</evidence>